<evidence type="ECO:0000313" key="2">
    <source>
        <dbReference type="EMBL" id="QKK15616.1"/>
    </source>
</evidence>
<evidence type="ECO:0000313" key="3">
    <source>
        <dbReference type="Proteomes" id="UP000305673"/>
    </source>
</evidence>
<dbReference type="RefSeq" id="WP_173883539.1">
    <property type="nucleotide sequence ID" value="NZ_CP054021.1"/>
</dbReference>
<accession>A0ABX6PAI0</accession>
<reference evidence="2 3" key="1">
    <citation type="submission" date="2020-05" db="EMBL/GenBank/DDBJ databases">
        <title>Genome sequences of pea root nodulating Rhizobium spp.</title>
        <authorList>
            <person name="Rahi P."/>
        </authorList>
    </citation>
    <scope>NUCLEOTIDE SEQUENCE [LARGE SCALE GENOMIC DNA]</scope>
    <source>
        <strain evidence="3">JKLM 12A2</strain>
    </source>
</reference>
<dbReference type="EMBL" id="CP054021">
    <property type="protein sequence ID" value="QKK15616.1"/>
    <property type="molecule type" value="Genomic_DNA"/>
</dbReference>
<evidence type="ECO:0000256" key="1">
    <source>
        <dbReference type="SAM" id="Coils"/>
    </source>
</evidence>
<protein>
    <submittedName>
        <fullName evidence="2">Uncharacterized protein</fullName>
    </submittedName>
</protein>
<feature type="coiled-coil region" evidence="1">
    <location>
        <begin position="11"/>
        <end position="50"/>
    </location>
</feature>
<keyword evidence="1" id="KW-0175">Coiled coil</keyword>
<sequence>MDADEVRETLRRVLRNELDDCERAIRNEDLDKARRELDDAISKLKRLMNSI</sequence>
<dbReference type="Proteomes" id="UP000305673">
    <property type="component" value="Chromosome"/>
</dbReference>
<name>A0ABX6PAI0_9HYPH</name>
<organism evidence="2 3">
    <name type="scientific">Rhizobium indicum</name>
    <dbReference type="NCBI Taxonomy" id="2583231"/>
    <lineage>
        <taxon>Bacteria</taxon>
        <taxon>Pseudomonadati</taxon>
        <taxon>Pseudomonadota</taxon>
        <taxon>Alphaproteobacteria</taxon>
        <taxon>Hyphomicrobiales</taxon>
        <taxon>Rhizobiaceae</taxon>
        <taxon>Rhizobium/Agrobacterium group</taxon>
        <taxon>Rhizobium</taxon>
    </lineage>
</organism>
<keyword evidence="3" id="KW-1185">Reference proteome</keyword>
<proteinExistence type="predicted"/>
<gene>
    <name evidence="2" type="ORF">FFM53_004080</name>
</gene>